<keyword evidence="1" id="KW-0966">Cell projection</keyword>
<protein>
    <submittedName>
        <fullName evidence="1">Flagellin lysine-N-methylase</fullName>
        <ecNumber evidence="1">2.1.1.-</ecNumber>
    </submittedName>
</protein>
<dbReference type="RefSeq" id="WP_308451009.1">
    <property type="nucleotide sequence ID" value="NZ_JAJEPU010000012.1"/>
</dbReference>
<keyword evidence="2" id="KW-1185">Reference proteome</keyword>
<proteinExistence type="predicted"/>
<reference evidence="1" key="1">
    <citation type="submission" date="2021-10" db="EMBL/GenBank/DDBJ databases">
        <title>Anaerobic single-cell dispensing facilitates the cultivation of human gut bacteria.</title>
        <authorList>
            <person name="Afrizal A."/>
        </authorList>
    </citation>
    <scope>NUCLEOTIDE SEQUENCE</scope>
    <source>
        <strain evidence="1">CLA-AA-H274</strain>
    </source>
</reference>
<accession>A0AAE3DJI8</accession>
<keyword evidence="1" id="KW-0282">Flagellum</keyword>
<evidence type="ECO:0000313" key="1">
    <source>
        <dbReference type="EMBL" id="MCC2164344.1"/>
    </source>
</evidence>
<dbReference type="EC" id="2.1.1.-" evidence="1"/>
<keyword evidence="1" id="KW-0489">Methyltransferase</keyword>
<gene>
    <name evidence="1" type="primary">fliB</name>
    <name evidence="1" type="ORF">LKD32_05530</name>
</gene>
<keyword evidence="1" id="KW-0808">Transferase</keyword>
<dbReference type="EMBL" id="JAJEPU010000012">
    <property type="protein sequence ID" value="MCC2164344.1"/>
    <property type="molecule type" value="Genomic_DNA"/>
</dbReference>
<evidence type="ECO:0000313" key="2">
    <source>
        <dbReference type="Proteomes" id="UP001198962"/>
    </source>
</evidence>
<dbReference type="AlphaFoldDB" id="A0AAE3DJI8"/>
<name>A0AAE3DJI8_9FIRM</name>
<dbReference type="Proteomes" id="UP001198962">
    <property type="component" value="Unassembled WGS sequence"/>
</dbReference>
<sequence>MLYTYPHYYKKFHCTASECEDTCCAGWEIMIDKKSLEKYKKAEGPFGNRLHNSINWREGSFSQYHHRCALLNEDNLCDLYTEMGPDSLCRTCRTYPRHIEEFDGVREYSLCMSCMEVAKIVLGTTETVRFLSKEDEREENEDAYEDFDFFLYTKLTDARERLLEILQDRTLSTHVRMELGLALTHDLQRRIRDGKLYEVDAILERFGESERVEILRKNLERKRSSQKVSLERANSEKMNSKKMNLEKTDGASRYELMCALYEALEKLEPLHHHWPDHREKMKQTLYENGKSEYDRQREAFRASEMGERVELFLEQLMVYFVFTYFCGAVYNENAYGKYKFSLACTMLLEDMAQAVWVQRGKHEEKAQNLDRAERVKKNSDATDAEEMELWLADLVHRFCREVEHSEENLNALEDALMKNAEFGIMSWMEALEENPQKRLQIQYFPVK</sequence>
<dbReference type="GO" id="GO:0032259">
    <property type="term" value="P:methylation"/>
    <property type="evidence" value="ECO:0007669"/>
    <property type="project" value="UniProtKB-KW"/>
</dbReference>
<dbReference type="NCBIfam" id="NF038110">
    <property type="entry name" value="Lys_methyl_FliB"/>
    <property type="match status" value="1"/>
</dbReference>
<comment type="caution">
    <text evidence="1">The sequence shown here is derived from an EMBL/GenBank/DDBJ whole genome shotgun (WGS) entry which is preliminary data.</text>
</comment>
<dbReference type="GO" id="GO:0008168">
    <property type="term" value="F:methyltransferase activity"/>
    <property type="evidence" value="ECO:0007669"/>
    <property type="project" value="UniProtKB-KW"/>
</dbReference>
<keyword evidence="1" id="KW-0969">Cilium</keyword>
<organism evidence="1 2">
    <name type="scientific">Brotaphodocola catenula</name>
    <dbReference type="NCBI Taxonomy" id="2885361"/>
    <lineage>
        <taxon>Bacteria</taxon>
        <taxon>Bacillati</taxon>
        <taxon>Bacillota</taxon>
        <taxon>Clostridia</taxon>
        <taxon>Lachnospirales</taxon>
        <taxon>Lachnospiraceae</taxon>
        <taxon>Brotaphodocola</taxon>
    </lineage>
</organism>